<comment type="caution">
    <text evidence="1">The sequence shown here is derived from an EMBL/GenBank/DDBJ whole genome shotgun (WGS) entry which is preliminary data.</text>
</comment>
<evidence type="ECO:0000313" key="1">
    <source>
        <dbReference type="EMBL" id="TWW80816.1"/>
    </source>
</evidence>
<evidence type="ECO:0000313" key="2">
    <source>
        <dbReference type="Proteomes" id="UP000324091"/>
    </source>
</evidence>
<protein>
    <submittedName>
        <fullName evidence="1">Uncharacterized protein</fullName>
    </submittedName>
</protein>
<dbReference type="EMBL" id="RHFK02000001">
    <property type="protein sequence ID" value="TWW80816.1"/>
    <property type="molecule type" value="Genomic_DNA"/>
</dbReference>
<reference evidence="1 2" key="1">
    <citation type="submission" date="2019-04" db="EMBL/GenBank/DDBJ databases">
        <title>Chromosome genome assembly for Takifugu flavidus.</title>
        <authorList>
            <person name="Xiao S."/>
        </authorList>
    </citation>
    <scope>NUCLEOTIDE SEQUENCE [LARGE SCALE GENOMIC DNA]</scope>
    <source>
        <strain evidence="1">HTHZ2018</strain>
        <tissue evidence="1">Muscle</tissue>
    </source>
</reference>
<accession>A0A5C6PPL9</accession>
<keyword evidence="2" id="KW-1185">Reference proteome</keyword>
<dbReference type="AlphaFoldDB" id="A0A5C6PPL9"/>
<proteinExistence type="predicted"/>
<gene>
    <name evidence="1" type="ORF">D4764_01G0006310</name>
</gene>
<dbReference type="Proteomes" id="UP000324091">
    <property type="component" value="Chromosome 1"/>
</dbReference>
<name>A0A5C6PPL9_9TELE</name>
<sequence>MSLAALTQDFLSDYTCLREQNKDSELPLGTGLIQGFQPSRGVKSAFKLPRRRDQEVTQAAF</sequence>
<organism evidence="1 2">
    <name type="scientific">Takifugu flavidus</name>
    <name type="common">sansaifugu</name>
    <dbReference type="NCBI Taxonomy" id="433684"/>
    <lineage>
        <taxon>Eukaryota</taxon>
        <taxon>Metazoa</taxon>
        <taxon>Chordata</taxon>
        <taxon>Craniata</taxon>
        <taxon>Vertebrata</taxon>
        <taxon>Euteleostomi</taxon>
        <taxon>Actinopterygii</taxon>
        <taxon>Neopterygii</taxon>
        <taxon>Teleostei</taxon>
        <taxon>Neoteleostei</taxon>
        <taxon>Acanthomorphata</taxon>
        <taxon>Eupercaria</taxon>
        <taxon>Tetraodontiformes</taxon>
        <taxon>Tetradontoidea</taxon>
        <taxon>Tetraodontidae</taxon>
        <taxon>Takifugu</taxon>
    </lineage>
</organism>